<evidence type="ECO:0000313" key="3">
    <source>
        <dbReference type="Proteomes" id="UP000292373"/>
    </source>
</evidence>
<dbReference type="Proteomes" id="UP000292373">
    <property type="component" value="Unassembled WGS sequence"/>
</dbReference>
<sequence>MTAATVERPASTRRPVQWRWLAFSIFMAGLAIMLGIMTSGECYRGDCSVAFAGGPIGWVAISALVSQSVWAGVKAFRPASS</sequence>
<keyword evidence="3" id="KW-1185">Reference proteome</keyword>
<evidence type="ECO:0000313" key="2">
    <source>
        <dbReference type="EMBL" id="TBT82870.1"/>
    </source>
</evidence>
<feature type="transmembrane region" description="Helical" evidence="1">
    <location>
        <begin position="20"/>
        <end position="37"/>
    </location>
</feature>
<dbReference type="EMBL" id="SDMQ01000016">
    <property type="protein sequence ID" value="TBT82870.1"/>
    <property type="molecule type" value="Genomic_DNA"/>
</dbReference>
<keyword evidence="1" id="KW-0472">Membrane</keyword>
<organism evidence="2 3">
    <name type="scientific">Propioniciclava sinopodophylli</name>
    <dbReference type="NCBI Taxonomy" id="1837344"/>
    <lineage>
        <taxon>Bacteria</taxon>
        <taxon>Bacillati</taxon>
        <taxon>Actinomycetota</taxon>
        <taxon>Actinomycetes</taxon>
        <taxon>Propionibacteriales</taxon>
        <taxon>Propionibacteriaceae</taxon>
        <taxon>Propioniciclava</taxon>
    </lineage>
</organism>
<evidence type="ECO:0000256" key="1">
    <source>
        <dbReference type="SAM" id="Phobius"/>
    </source>
</evidence>
<accession>A0A4V2JS76</accession>
<comment type="caution">
    <text evidence="2">The sequence shown here is derived from an EMBL/GenBank/DDBJ whole genome shotgun (WGS) entry which is preliminary data.</text>
</comment>
<reference evidence="2 3" key="1">
    <citation type="submission" date="2019-01" db="EMBL/GenBank/DDBJ databases">
        <title>Lactibacter flavus gen. nov., sp. nov., a novel bacterium of the family Propionibacteriaceae isolated from raw milk and dairy products.</title>
        <authorList>
            <person name="Huptas C."/>
            <person name="Wenning M."/>
            <person name="Breitenwieser F."/>
            <person name="Doll E."/>
            <person name="Von Neubeck M."/>
            <person name="Busse H.-J."/>
            <person name="Scherer S."/>
        </authorList>
    </citation>
    <scope>NUCLEOTIDE SEQUENCE [LARGE SCALE GENOMIC DNA]</scope>
    <source>
        <strain evidence="2 3">KCTC 33808</strain>
    </source>
</reference>
<feature type="transmembrane region" description="Helical" evidence="1">
    <location>
        <begin position="49"/>
        <end position="73"/>
    </location>
</feature>
<keyword evidence="1" id="KW-1133">Transmembrane helix</keyword>
<dbReference type="RefSeq" id="WP_131169667.1">
    <property type="nucleotide sequence ID" value="NZ_SDMQ01000016.1"/>
</dbReference>
<keyword evidence="1" id="KW-0812">Transmembrane</keyword>
<protein>
    <submittedName>
        <fullName evidence="2">Uncharacterized protein</fullName>
    </submittedName>
</protein>
<dbReference type="AlphaFoldDB" id="A0A4V2JS76"/>
<name>A0A4V2JS76_9ACTN</name>
<proteinExistence type="predicted"/>
<gene>
    <name evidence="2" type="ORF">ET989_12940</name>
</gene>